<sequence>MRNKLWLGKALGLVAVCLMLALVLAQIERLVRERLSYQQQAGWSVRQSLAEAQTVLGPVLSQQCTEQWETVEEDSKGVARRQTRSERLVRTALPSQLSINGELQPEARYRGLFKVNTYVGRLAVQAEWKDAKELQAVARHGGTLACTTPQLLLSVSDARGLRSVSLKLNGESLQPRPGSGLLLRGPAPPASGGEPAAAQAADPDTRQGLHAQLPRLDLNERQRLDLQLDLVGTESFAWAPAAENLQMQLRSSWPHASFGGRFLPVQREASDKGFQAEWRVSALATTAGTELAEGRPVKDSLGVELIDPVNPYSLSERAMKYAILFIALVFVAVALIEVLGALRVHPVQYLLVGLALGLFFLLLLALSEHLAFALAYALAGGGSSALLAGYAAALFKRWRAGALFGAGVGGLYAALYQVLNLEQTALLMGSLLLFAVLGGVMFATRRIDWYAFTTKLQAD</sequence>
<comment type="caution">
    <text evidence="3">The sequence shown here is derived from an EMBL/GenBank/DDBJ whole genome shotgun (WGS) entry which is preliminary data.</text>
</comment>
<evidence type="ECO:0000313" key="3">
    <source>
        <dbReference type="EMBL" id="MBH9577340.1"/>
    </source>
</evidence>
<feature type="transmembrane region" description="Helical" evidence="2">
    <location>
        <begin position="425"/>
        <end position="443"/>
    </location>
</feature>
<gene>
    <name evidence="3" type="ORF">I7X39_10560</name>
</gene>
<evidence type="ECO:0000256" key="1">
    <source>
        <dbReference type="SAM" id="MobiDB-lite"/>
    </source>
</evidence>
<keyword evidence="2" id="KW-0812">Transmembrane</keyword>
<dbReference type="Proteomes" id="UP000613266">
    <property type="component" value="Unassembled WGS sequence"/>
</dbReference>
<evidence type="ECO:0000313" key="4">
    <source>
        <dbReference type="Proteomes" id="UP000613266"/>
    </source>
</evidence>
<dbReference type="RefSeq" id="WP_198111111.1">
    <property type="nucleotide sequence ID" value="NZ_JAEDAK010000006.1"/>
</dbReference>
<feature type="transmembrane region" description="Helical" evidence="2">
    <location>
        <begin position="400"/>
        <end position="419"/>
    </location>
</feature>
<proteinExistence type="predicted"/>
<dbReference type="PIRSF" id="PIRSF004548">
    <property type="entry name" value="CreD"/>
    <property type="match status" value="1"/>
</dbReference>
<feature type="transmembrane region" description="Helical" evidence="2">
    <location>
        <begin position="349"/>
        <end position="367"/>
    </location>
</feature>
<dbReference type="PANTHER" id="PTHR30092">
    <property type="entry name" value="INNER MEMBRANE PROTEIN CRED"/>
    <property type="match status" value="1"/>
</dbReference>
<feature type="transmembrane region" description="Helical" evidence="2">
    <location>
        <begin position="373"/>
        <end position="393"/>
    </location>
</feature>
<dbReference type="EMBL" id="JAEDAK010000006">
    <property type="protein sequence ID" value="MBH9577340.1"/>
    <property type="molecule type" value="Genomic_DNA"/>
</dbReference>
<dbReference type="PANTHER" id="PTHR30092:SF0">
    <property type="entry name" value="INNER MEMBRANE PROTEIN CRED"/>
    <property type="match status" value="1"/>
</dbReference>
<accession>A0A931NI95</accession>
<feature type="compositionally biased region" description="Low complexity" evidence="1">
    <location>
        <begin position="190"/>
        <end position="202"/>
    </location>
</feature>
<dbReference type="GO" id="GO:0005886">
    <property type="term" value="C:plasma membrane"/>
    <property type="evidence" value="ECO:0007669"/>
    <property type="project" value="TreeGrafter"/>
</dbReference>
<keyword evidence="4" id="KW-1185">Reference proteome</keyword>
<dbReference type="InterPro" id="IPR010364">
    <property type="entry name" value="Uncharacterised_IM_CreD"/>
</dbReference>
<organism evidence="3 4">
    <name type="scientific">Inhella proteolytica</name>
    <dbReference type="NCBI Taxonomy" id="2795029"/>
    <lineage>
        <taxon>Bacteria</taxon>
        <taxon>Pseudomonadati</taxon>
        <taxon>Pseudomonadota</taxon>
        <taxon>Betaproteobacteria</taxon>
        <taxon>Burkholderiales</taxon>
        <taxon>Sphaerotilaceae</taxon>
        <taxon>Inhella</taxon>
    </lineage>
</organism>
<reference evidence="3" key="1">
    <citation type="submission" date="2020-12" db="EMBL/GenBank/DDBJ databases">
        <title>The genome sequence of Inhella sp. 1Y17.</title>
        <authorList>
            <person name="Liu Y."/>
        </authorList>
    </citation>
    <scope>NUCLEOTIDE SEQUENCE</scope>
    <source>
        <strain evidence="3">1Y17</strain>
    </source>
</reference>
<feature type="transmembrane region" description="Helical" evidence="2">
    <location>
        <begin position="321"/>
        <end position="342"/>
    </location>
</feature>
<evidence type="ECO:0000256" key="2">
    <source>
        <dbReference type="SAM" id="Phobius"/>
    </source>
</evidence>
<keyword evidence="2" id="KW-1133">Transmembrane helix</keyword>
<name>A0A931NI95_9BURK</name>
<keyword evidence="2" id="KW-0472">Membrane</keyword>
<protein>
    <submittedName>
        <fullName evidence="3">Inner membrane CreD family protein</fullName>
    </submittedName>
</protein>
<feature type="region of interest" description="Disordered" evidence="1">
    <location>
        <begin position="169"/>
        <end position="205"/>
    </location>
</feature>
<dbReference type="AlphaFoldDB" id="A0A931NI95"/>
<dbReference type="NCBIfam" id="NF008712">
    <property type="entry name" value="PRK11715.1-1"/>
    <property type="match status" value="1"/>
</dbReference>
<dbReference type="Pfam" id="PF06123">
    <property type="entry name" value="CreD"/>
    <property type="match status" value="1"/>
</dbReference>